<feature type="transmembrane region" description="Helical" evidence="6">
    <location>
        <begin position="233"/>
        <end position="254"/>
    </location>
</feature>
<dbReference type="Pfam" id="PF01490">
    <property type="entry name" value="Aa_trans"/>
    <property type="match status" value="1"/>
</dbReference>
<evidence type="ECO:0000259" key="7">
    <source>
        <dbReference type="Pfam" id="PF01490"/>
    </source>
</evidence>
<dbReference type="Gene3D" id="1.20.1740.10">
    <property type="entry name" value="Amino acid/polyamine transporter I"/>
    <property type="match status" value="1"/>
</dbReference>
<proteinExistence type="inferred from homology"/>
<feature type="transmembrane region" description="Helical" evidence="6">
    <location>
        <begin position="378"/>
        <end position="401"/>
    </location>
</feature>
<evidence type="ECO:0000256" key="1">
    <source>
        <dbReference type="ARBA" id="ARBA00004141"/>
    </source>
</evidence>
<evidence type="ECO:0000256" key="3">
    <source>
        <dbReference type="ARBA" id="ARBA00022692"/>
    </source>
</evidence>
<dbReference type="PANTHER" id="PTHR22950">
    <property type="entry name" value="AMINO ACID TRANSPORTER"/>
    <property type="match status" value="1"/>
</dbReference>
<evidence type="ECO:0000256" key="4">
    <source>
        <dbReference type="ARBA" id="ARBA00022989"/>
    </source>
</evidence>
<comment type="similarity">
    <text evidence="2">Belongs to the amino acid/polyamine transporter 2 family.</text>
</comment>
<name>A0A0F0I4S7_ASPPU</name>
<evidence type="ECO:0000256" key="2">
    <source>
        <dbReference type="ARBA" id="ARBA00008066"/>
    </source>
</evidence>
<dbReference type="FunFam" id="1.20.1740.10:FF:000039">
    <property type="entry name" value="Neutral amino acid transporter (Eurofung)"/>
    <property type="match status" value="1"/>
</dbReference>
<sequence>MEGDKKNDQYENDQIIDQVDSTHGYMEPIKDEMTASRLQDPFAGEEGSQVQYRIMKWWHCAILMIAQSISLGVLSLPSSMATLGFVPGCILILVLGALTTYTGYVLGQFKLCHPHIHNMSDAAEVLFGAWGREIATAAQILFFIFLMGAHILTFSIMMNTLTNHGACTLIFGLVGAILCFVLTLSRRLQEVSYLGWISSLSIFASVLITIVGVGIDSPNAKGYAINHPSLLSGFSACLNIVISFAGHLAFFSFQSELAEPKDFTKALITLQVTDTSLYLVTAVVIYYYTGAEVKSPALLSASPVVSKVAFGIAIGTIVIAGVIIAHVGAKTIYVRLFRGTNRMNEYSLVSYGSWVLIVLILWTIAWIIASAIPVFNDLLSLLAAAFGSWFSFGLEGLFWLHMNKGKLASKRKVALAILNFVLVLIACLICGMGLWATAKDISSSAKNAHGAFSCADNR</sequence>
<feature type="transmembrane region" description="Helical" evidence="6">
    <location>
        <begin position="191"/>
        <end position="213"/>
    </location>
</feature>
<dbReference type="InterPro" id="IPR013057">
    <property type="entry name" value="AA_transpt_TM"/>
</dbReference>
<feature type="transmembrane region" description="Helical" evidence="6">
    <location>
        <begin position="57"/>
        <end position="76"/>
    </location>
</feature>
<protein>
    <submittedName>
        <fullName evidence="8">Transmembrane amino acid transporter protein</fullName>
    </submittedName>
</protein>
<dbReference type="AlphaFoldDB" id="A0A0F0I4S7"/>
<evidence type="ECO:0000313" key="9">
    <source>
        <dbReference type="Proteomes" id="UP000033540"/>
    </source>
</evidence>
<dbReference type="STRING" id="1403190.A0A0F0I4S7"/>
<evidence type="ECO:0000256" key="5">
    <source>
        <dbReference type="ARBA" id="ARBA00023136"/>
    </source>
</evidence>
<dbReference type="EMBL" id="JZEE01000597">
    <property type="protein sequence ID" value="KJK62779.1"/>
    <property type="molecule type" value="Genomic_DNA"/>
</dbReference>
<organism evidence="8 9">
    <name type="scientific">Aspergillus parasiticus (strain ATCC 56775 / NRRL 5862 / SRRC 143 / SU-1)</name>
    <dbReference type="NCBI Taxonomy" id="1403190"/>
    <lineage>
        <taxon>Eukaryota</taxon>
        <taxon>Fungi</taxon>
        <taxon>Dikarya</taxon>
        <taxon>Ascomycota</taxon>
        <taxon>Pezizomycotina</taxon>
        <taxon>Eurotiomycetes</taxon>
        <taxon>Eurotiomycetidae</taxon>
        <taxon>Eurotiales</taxon>
        <taxon>Aspergillaceae</taxon>
        <taxon>Aspergillus</taxon>
        <taxon>Aspergillus subgen. Circumdati</taxon>
    </lineage>
</organism>
<keyword evidence="4 6" id="KW-1133">Transmembrane helix</keyword>
<dbReference type="GO" id="GO:0016020">
    <property type="term" value="C:membrane"/>
    <property type="evidence" value="ECO:0007669"/>
    <property type="project" value="UniProtKB-SubCell"/>
</dbReference>
<feature type="transmembrane region" description="Helical" evidence="6">
    <location>
        <begin position="140"/>
        <end position="157"/>
    </location>
</feature>
<gene>
    <name evidence="8" type="ORF">P875_00034416</name>
</gene>
<feature type="domain" description="Amino acid transporter transmembrane" evidence="7">
    <location>
        <begin position="56"/>
        <end position="437"/>
    </location>
</feature>
<feature type="transmembrane region" description="Helical" evidence="6">
    <location>
        <begin position="413"/>
        <end position="436"/>
    </location>
</feature>
<reference evidence="8 9" key="1">
    <citation type="submission" date="2015-02" db="EMBL/GenBank/DDBJ databases">
        <title>Draft genome sequence of Aspergillus parasiticus SU-1.</title>
        <authorList>
            <person name="Yu J."/>
            <person name="Fedorova N."/>
            <person name="Yin Y."/>
            <person name="Losada L."/>
            <person name="Zafar N."/>
            <person name="Taujale R."/>
            <person name="Ehrlich K.C."/>
            <person name="Bhatnagar D."/>
            <person name="Cleveland T.E."/>
            <person name="Bennett J.W."/>
            <person name="Nierman W.C."/>
        </authorList>
    </citation>
    <scope>NUCLEOTIDE SEQUENCE [LARGE SCALE GENOMIC DNA]</scope>
    <source>
        <strain evidence="9">ATCC 56775 / NRRL 5862 / SRRC 143 / SU-1</strain>
    </source>
</reference>
<feature type="transmembrane region" description="Helical" evidence="6">
    <location>
        <begin position="266"/>
        <end position="288"/>
    </location>
</feature>
<dbReference type="OrthoDB" id="294730at2759"/>
<accession>A0A0F0I4S7</accession>
<dbReference type="GO" id="GO:0015179">
    <property type="term" value="F:L-amino acid transmembrane transporter activity"/>
    <property type="evidence" value="ECO:0007669"/>
    <property type="project" value="TreeGrafter"/>
</dbReference>
<keyword evidence="5 6" id="KW-0472">Membrane</keyword>
<dbReference type="PANTHER" id="PTHR22950:SF479">
    <property type="entry name" value="AMINO ACID TRANSPORTER (EUROFUNG)-RELATED"/>
    <property type="match status" value="1"/>
</dbReference>
<comment type="caution">
    <text evidence="8">The sequence shown here is derived from an EMBL/GenBank/DDBJ whole genome shotgun (WGS) entry which is preliminary data.</text>
</comment>
<comment type="subcellular location">
    <subcellularLocation>
        <location evidence="1">Membrane</location>
        <topology evidence="1">Multi-pass membrane protein</topology>
    </subcellularLocation>
</comment>
<feature type="transmembrane region" description="Helical" evidence="6">
    <location>
        <begin position="82"/>
        <end position="106"/>
    </location>
</feature>
<evidence type="ECO:0000313" key="8">
    <source>
        <dbReference type="EMBL" id="KJK62779.1"/>
    </source>
</evidence>
<feature type="transmembrane region" description="Helical" evidence="6">
    <location>
        <begin position="348"/>
        <end position="372"/>
    </location>
</feature>
<evidence type="ECO:0000256" key="6">
    <source>
        <dbReference type="SAM" id="Phobius"/>
    </source>
</evidence>
<feature type="transmembrane region" description="Helical" evidence="6">
    <location>
        <begin position="163"/>
        <end position="184"/>
    </location>
</feature>
<feature type="transmembrane region" description="Helical" evidence="6">
    <location>
        <begin position="308"/>
        <end position="327"/>
    </location>
</feature>
<dbReference type="Proteomes" id="UP000033540">
    <property type="component" value="Unassembled WGS sequence"/>
</dbReference>
<keyword evidence="3 6" id="KW-0812">Transmembrane</keyword>